<proteinExistence type="predicted"/>
<gene>
    <name evidence="1" type="ORF">GM1_044_00120</name>
</gene>
<protein>
    <recommendedName>
        <fullName evidence="3">HicB-like antitoxin of toxin-antitoxin system domain-containing protein</fullName>
    </recommendedName>
</protein>
<name>M3VHB5_GORML</name>
<organism evidence="1 2">
    <name type="scientific">Gordonia malaquae NBRC 108250</name>
    <dbReference type="NCBI Taxonomy" id="1223542"/>
    <lineage>
        <taxon>Bacteria</taxon>
        <taxon>Bacillati</taxon>
        <taxon>Actinomycetota</taxon>
        <taxon>Actinomycetes</taxon>
        <taxon>Mycobacteriales</taxon>
        <taxon>Gordoniaceae</taxon>
        <taxon>Gordonia</taxon>
    </lineage>
</organism>
<evidence type="ECO:0000313" key="1">
    <source>
        <dbReference type="EMBL" id="GAC81764.1"/>
    </source>
</evidence>
<dbReference type="EMBL" id="BAOP01000044">
    <property type="protein sequence ID" value="GAC81764.1"/>
    <property type="molecule type" value="Genomic_DNA"/>
</dbReference>
<keyword evidence="2" id="KW-1185">Reference proteome</keyword>
<dbReference type="OrthoDB" id="5772641at2"/>
<dbReference type="AlphaFoldDB" id="M3VHB5"/>
<accession>M3VHB5</accession>
<sequence>MTTYRLDVYRDDRWWMIRIPQLDGVNGHDEGLTQARTYGDIETEARDYITLVADVAPSTIDLDVHVTIDDLDVTAAEQRITASRKAAAVAEREALNDASATAYRLQKAGVSQRDIGEIIGVSYQRVGQILTK</sequence>
<reference evidence="1 2" key="1">
    <citation type="submission" date="2013-02" db="EMBL/GenBank/DDBJ databases">
        <title>Whole genome shotgun sequence of Gordonia malaquae NBRC 108250.</title>
        <authorList>
            <person name="Yoshida I."/>
            <person name="Hosoyama A."/>
            <person name="Tsuchikane K."/>
            <person name="Ando Y."/>
            <person name="Baba S."/>
            <person name="Ohji S."/>
            <person name="Hamada M."/>
            <person name="Tamura T."/>
            <person name="Yamazoe A."/>
            <person name="Yamazaki S."/>
            <person name="Fujita N."/>
        </authorList>
    </citation>
    <scope>NUCLEOTIDE SEQUENCE [LARGE SCALE GENOMIC DNA]</scope>
    <source>
        <strain evidence="1 2">NBRC 108250</strain>
    </source>
</reference>
<dbReference type="RefSeq" id="WP_008381773.1">
    <property type="nucleotide sequence ID" value="NZ_BAOP01000044.1"/>
</dbReference>
<dbReference type="eggNOG" id="COG1598">
    <property type="taxonomic scope" value="Bacteria"/>
</dbReference>
<dbReference type="Proteomes" id="UP000035009">
    <property type="component" value="Unassembled WGS sequence"/>
</dbReference>
<evidence type="ECO:0008006" key="3">
    <source>
        <dbReference type="Google" id="ProtNLM"/>
    </source>
</evidence>
<evidence type="ECO:0000313" key="2">
    <source>
        <dbReference type="Proteomes" id="UP000035009"/>
    </source>
</evidence>
<comment type="caution">
    <text evidence="1">The sequence shown here is derived from an EMBL/GenBank/DDBJ whole genome shotgun (WGS) entry which is preliminary data.</text>
</comment>